<evidence type="ECO:0000259" key="9">
    <source>
        <dbReference type="PROSITE" id="PS50004"/>
    </source>
</evidence>
<keyword evidence="5 8" id="KW-1133">Transmembrane helix</keyword>
<evidence type="ECO:0000256" key="1">
    <source>
        <dbReference type="ARBA" id="ARBA00004141"/>
    </source>
</evidence>
<dbReference type="CDD" id="cd08379">
    <property type="entry name" value="C2D_MCTP_PRT_plant"/>
    <property type="match status" value="1"/>
</dbReference>
<dbReference type="InterPro" id="IPR047259">
    <property type="entry name" value="QUIRKY-like"/>
</dbReference>
<feature type="domain" description="C2" evidence="9">
    <location>
        <begin position="582"/>
        <end position="717"/>
    </location>
</feature>
<feature type="transmembrane region" description="Helical" evidence="8">
    <location>
        <begin position="847"/>
        <end position="877"/>
    </location>
</feature>
<feature type="transmembrane region" description="Helical" evidence="8">
    <location>
        <begin position="962"/>
        <end position="991"/>
    </location>
</feature>
<organism evidence="10 11">
    <name type="scientific">Ensete ventricosum</name>
    <name type="common">Abyssinian banana</name>
    <name type="synonym">Musa ensete</name>
    <dbReference type="NCBI Taxonomy" id="4639"/>
    <lineage>
        <taxon>Eukaryota</taxon>
        <taxon>Viridiplantae</taxon>
        <taxon>Streptophyta</taxon>
        <taxon>Embryophyta</taxon>
        <taxon>Tracheophyta</taxon>
        <taxon>Spermatophyta</taxon>
        <taxon>Magnoliopsida</taxon>
        <taxon>Liliopsida</taxon>
        <taxon>Zingiberales</taxon>
        <taxon>Musaceae</taxon>
        <taxon>Ensete</taxon>
    </lineage>
</organism>
<feature type="compositionally biased region" description="Pro residues" evidence="7">
    <location>
        <begin position="230"/>
        <end position="240"/>
    </location>
</feature>
<dbReference type="GO" id="GO:0016020">
    <property type="term" value="C:membrane"/>
    <property type="evidence" value="ECO:0007669"/>
    <property type="project" value="UniProtKB-SubCell"/>
</dbReference>
<dbReference type="EMBL" id="AMZH03004421">
    <property type="protein sequence ID" value="RRT69202.1"/>
    <property type="molecule type" value="Genomic_DNA"/>
</dbReference>
<dbReference type="FunFam" id="2.60.40.150:FF:000090">
    <property type="entry name" value="C2 domain-containing protein"/>
    <property type="match status" value="1"/>
</dbReference>
<evidence type="ECO:0000313" key="10">
    <source>
        <dbReference type="EMBL" id="RRT69202.1"/>
    </source>
</evidence>
<name>A0A426ZZ41_ENSVE</name>
<dbReference type="CDD" id="cd08378">
    <property type="entry name" value="C2B_MCTP_PRT_plant"/>
    <property type="match status" value="1"/>
</dbReference>
<evidence type="ECO:0000256" key="7">
    <source>
        <dbReference type="SAM" id="MobiDB-lite"/>
    </source>
</evidence>
<accession>A0A426ZZ41</accession>
<dbReference type="CDD" id="cd04022">
    <property type="entry name" value="C2A_MCTP_PRT_plant"/>
    <property type="match status" value="1"/>
</dbReference>
<dbReference type="PANTHER" id="PTHR31425:SF43">
    <property type="entry name" value="MULTIPLE C2 DOMAIN AND TRANSMEMBRANE REGION PROTEIN 14"/>
    <property type="match status" value="1"/>
</dbReference>
<feature type="domain" description="C2" evidence="9">
    <location>
        <begin position="257"/>
        <end position="375"/>
    </location>
</feature>
<comment type="similarity">
    <text evidence="2">Belongs to the MCTP family.</text>
</comment>
<keyword evidence="6 8" id="KW-0472">Membrane</keyword>
<keyword evidence="3 8" id="KW-0812">Transmembrane</keyword>
<reference evidence="10 11" key="1">
    <citation type="journal article" date="2014" name="Agronomy (Basel)">
        <title>A Draft Genome Sequence for Ensete ventricosum, the Drought-Tolerant Tree Against Hunger.</title>
        <authorList>
            <person name="Harrison J."/>
            <person name="Moore K.A."/>
            <person name="Paszkiewicz K."/>
            <person name="Jones T."/>
            <person name="Grant M."/>
            <person name="Ambacheew D."/>
            <person name="Muzemil S."/>
            <person name="Studholme D.J."/>
        </authorList>
    </citation>
    <scope>NUCLEOTIDE SEQUENCE [LARGE SCALE GENOMIC DNA]</scope>
</reference>
<dbReference type="InterPro" id="IPR035892">
    <property type="entry name" value="C2_domain_sf"/>
</dbReference>
<evidence type="ECO:0000256" key="3">
    <source>
        <dbReference type="ARBA" id="ARBA00022692"/>
    </source>
</evidence>
<evidence type="ECO:0000256" key="4">
    <source>
        <dbReference type="ARBA" id="ARBA00022737"/>
    </source>
</evidence>
<feature type="region of interest" description="Disordered" evidence="7">
    <location>
        <begin position="137"/>
        <end position="253"/>
    </location>
</feature>
<evidence type="ECO:0000313" key="11">
    <source>
        <dbReference type="Proteomes" id="UP000287651"/>
    </source>
</evidence>
<sequence>MAEGGSRRLVVEVCNARNLMPKDGQGTASAYVMVDFDGQRRRTKTRLRDLNPQWDEKLEFLVHDPESMAAETLELNVYNDKKTGKRNTFLGKVKISGTSFAKAGSEALIYYALEKRSVFSQVKGELGLRVSYIDEAPPPAADEAPATEAKPEAPPVAEDKKPAAEEKKKPEEAKKTEEAKKPEETKTEEKAAPVSKEEEKKKQPEKTKPTEAAPASTDDGKPKEDKQKAPPLPAPTPPATPAKDSHPSGLSDLEIRPFVGERPSSSYDLVDRVAYLFVRVLKAKHGGAEDRPVYAQVVIGSHSVRTRIVRSADWDQVFAFHKDSLNSTALEVSVHEEKKEGDKPAEDVSLGSVCFDLQEIPKRSPPDSPLAPQWYTLEASTPEPTAAPGNDVMLAVWVGTQVDEAFQEAWQSDSGGLNVHTRSKAYLSPKLWYLRLTVIQTQDLHLPPVPDTKSPRSVGAAGPELLVKGQLCGQVFRTGRAPLVTSSSSANPTWNEDLVFVAAEPFEPFLTVVLEDATAGQPVGHAKVPLSSIHRRLDDRAEPPARWLNLAGDEEGRPYVGRLHVRVCLEGGYHVLDEAAHVASDVRAASKQLSKPPVGLFEVGVRGATNLIPMKPATQGGASGSTDAYVVLKYGPKWARTRTILDQFNPRWNEQYAWDVFDPCTVLTIGVFDNSRFRQAEAGESGSSKPPAKDARIGKVRIRLSTLDTNRVYVNSYALTAVQPAGAKKMGEIELAIRFSCPSWLSLLQTYGSPMLPRMHYVRPLAPAQQDALRHTAMRLVAARLSRSEPPLGPEVVHHMLDTDAHTWSVRRSRANWARVVGGLTRAAAAARWVHGVRTWSHPPTTALVHVLLAAAVLCPQVILPTAALYLFLVLVWRYRARPRGPAGMDPRLSQVDAVGPDELDEEFDVFPSSRPADLVRLRYDRLRALAGRAQTLLGDVAAQGERVEALLGWRDPRATGIFAAFCVLSSMVLYTVPFRVLLLFAGFYYLRHPRFRGDMPSAGFNFFRRLPPLSDRIL</sequence>
<dbReference type="Gene3D" id="2.60.40.150">
    <property type="entry name" value="C2 domain"/>
    <property type="match status" value="4"/>
</dbReference>
<dbReference type="AlphaFoldDB" id="A0A426ZZ41"/>
<dbReference type="PANTHER" id="PTHR31425">
    <property type="entry name" value="PHOSPHORIBOSYLANTHRANILATE TRANSFERASE ISOFORM 1"/>
    <property type="match status" value="1"/>
</dbReference>
<dbReference type="InterPro" id="IPR013583">
    <property type="entry name" value="MCTP_C"/>
</dbReference>
<protein>
    <recommendedName>
        <fullName evidence="9">C2 domain-containing protein</fullName>
    </recommendedName>
</protein>
<dbReference type="InterPro" id="IPR000008">
    <property type="entry name" value="C2_dom"/>
</dbReference>
<evidence type="ECO:0000256" key="6">
    <source>
        <dbReference type="ARBA" id="ARBA00023136"/>
    </source>
</evidence>
<dbReference type="InterPro" id="IPR047257">
    <property type="entry name" value="C2B_MCTP_PRT_plant"/>
</dbReference>
<feature type="domain" description="C2" evidence="9">
    <location>
        <begin position="1"/>
        <end position="110"/>
    </location>
</feature>
<proteinExistence type="inferred from homology"/>
<feature type="compositionally biased region" description="Basic and acidic residues" evidence="7">
    <location>
        <begin position="218"/>
        <end position="228"/>
    </location>
</feature>
<comment type="caution">
    <text evidence="10">The sequence shown here is derived from an EMBL/GenBank/DDBJ whole genome shotgun (WGS) entry which is preliminary data.</text>
</comment>
<dbReference type="Pfam" id="PF08372">
    <property type="entry name" value="PRT_C"/>
    <property type="match status" value="1"/>
</dbReference>
<dbReference type="SMART" id="SM00239">
    <property type="entry name" value="C2"/>
    <property type="match status" value="4"/>
</dbReference>
<evidence type="ECO:0000256" key="2">
    <source>
        <dbReference type="ARBA" id="ARBA00007923"/>
    </source>
</evidence>
<feature type="compositionally biased region" description="Basic and acidic residues" evidence="7">
    <location>
        <begin position="157"/>
        <end position="209"/>
    </location>
</feature>
<comment type="subcellular location">
    <subcellularLocation>
        <location evidence="1">Membrane</location>
        <topology evidence="1">Multi-pass membrane protein</topology>
    </subcellularLocation>
</comment>
<dbReference type="Proteomes" id="UP000287651">
    <property type="component" value="Unassembled WGS sequence"/>
</dbReference>
<dbReference type="InterPro" id="IPR047255">
    <property type="entry name" value="C2D_MCTP_PRT_plant"/>
</dbReference>
<dbReference type="Pfam" id="PF00168">
    <property type="entry name" value="C2"/>
    <property type="match status" value="4"/>
</dbReference>
<gene>
    <name evidence="10" type="ORF">B296_00032027</name>
</gene>
<dbReference type="PROSITE" id="PS50004">
    <property type="entry name" value="C2"/>
    <property type="match status" value="4"/>
</dbReference>
<evidence type="ECO:0000256" key="8">
    <source>
        <dbReference type="SAM" id="Phobius"/>
    </source>
</evidence>
<keyword evidence="4" id="KW-0677">Repeat</keyword>
<evidence type="ECO:0000256" key="5">
    <source>
        <dbReference type="ARBA" id="ARBA00022989"/>
    </source>
</evidence>
<dbReference type="SUPFAM" id="SSF49562">
    <property type="entry name" value="C2 domain (Calcium/lipid-binding domain, CaLB)"/>
    <property type="match status" value="4"/>
</dbReference>
<feature type="domain" description="C2" evidence="9">
    <location>
        <begin position="413"/>
        <end position="548"/>
    </location>
</feature>